<evidence type="ECO:0000313" key="10">
    <source>
        <dbReference type="EMBL" id="KAK9674428.1"/>
    </source>
</evidence>
<evidence type="ECO:0000256" key="5">
    <source>
        <dbReference type="ARBA" id="ARBA00023015"/>
    </source>
</evidence>
<organism evidence="10 11">
    <name type="scientific">Saponaria officinalis</name>
    <name type="common">Common soapwort</name>
    <name type="synonym">Lychnis saponaria</name>
    <dbReference type="NCBI Taxonomy" id="3572"/>
    <lineage>
        <taxon>Eukaryota</taxon>
        <taxon>Viridiplantae</taxon>
        <taxon>Streptophyta</taxon>
        <taxon>Embryophyta</taxon>
        <taxon>Tracheophyta</taxon>
        <taxon>Spermatophyta</taxon>
        <taxon>Magnoliopsida</taxon>
        <taxon>eudicotyledons</taxon>
        <taxon>Gunneridae</taxon>
        <taxon>Pentapetalae</taxon>
        <taxon>Caryophyllales</taxon>
        <taxon>Caryophyllaceae</taxon>
        <taxon>Caryophylleae</taxon>
        <taxon>Saponaria</taxon>
    </lineage>
</organism>
<comment type="caution">
    <text evidence="10">The sequence shown here is derived from an EMBL/GenBank/DDBJ whole genome shotgun (WGS) entry which is preliminary data.</text>
</comment>
<dbReference type="AlphaFoldDB" id="A0AAW1HEE9"/>
<dbReference type="PROSITE" id="PS50863">
    <property type="entry name" value="B3"/>
    <property type="match status" value="1"/>
</dbReference>
<dbReference type="GO" id="GO:0003677">
    <property type="term" value="F:DNA binding"/>
    <property type="evidence" value="ECO:0007669"/>
    <property type="project" value="UniProtKB-KW"/>
</dbReference>
<protein>
    <recommendedName>
        <fullName evidence="9">TF-B3 domain-containing protein</fullName>
    </recommendedName>
</protein>
<evidence type="ECO:0000256" key="3">
    <source>
        <dbReference type="ARBA" id="ARBA00022771"/>
    </source>
</evidence>
<dbReference type="Proteomes" id="UP001443914">
    <property type="component" value="Unassembled WGS sequence"/>
</dbReference>
<dbReference type="Pfam" id="PF25813">
    <property type="entry name" value="zf_VAL1_N"/>
    <property type="match status" value="1"/>
</dbReference>
<evidence type="ECO:0000256" key="1">
    <source>
        <dbReference type="ARBA" id="ARBA00004123"/>
    </source>
</evidence>
<evidence type="ECO:0000256" key="4">
    <source>
        <dbReference type="ARBA" id="ARBA00022833"/>
    </source>
</evidence>
<dbReference type="Gene3D" id="2.40.330.10">
    <property type="entry name" value="DNA-binding pseudobarrel domain"/>
    <property type="match status" value="1"/>
</dbReference>
<dbReference type="InterPro" id="IPR003340">
    <property type="entry name" value="B3_DNA-bd"/>
</dbReference>
<dbReference type="SMART" id="SM01019">
    <property type="entry name" value="B3"/>
    <property type="match status" value="1"/>
</dbReference>
<reference evidence="10 11" key="1">
    <citation type="submission" date="2024-03" db="EMBL/GenBank/DDBJ databases">
        <title>WGS assembly of Saponaria officinalis var. Norfolk2.</title>
        <authorList>
            <person name="Jenkins J."/>
            <person name="Shu S."/>
            <person name="Grimwood J."/>
            <person name="Barry K."/>
            <person name="Goodstein D."/>
            <person name="Schmutz J."/>
            <person name="Leebens-Mack J."/>
            <person name="Osbourn A."/>
        </authorList>
    </citation>
    <scope>NUCLEOTIDE SEQUENCE [LARGE SCALE GENOMIC DNA]</scope>
    <source>
        <strain evidence="11">cv. Norfolk2</strain>
        <strain evidence="10">JIC</strain>
        <tissue evidence="10">Leaf</tissue>
    </source>
</reference>
<evidence type="ECO:0000256" key="2">
    <source>
        <dbReference type="ARBA" id="ARBA00022723"/>
    </source>
</evidence>
<keyword evidence="6" id="KW-0238">DNA-binding</keyword>
<evidence type="ECO:0000256" key="8">
    <source>
        <dbReference type="ARBA" id="ARBA00023242"/>
    </source>
</evidence>
<dbReference type="PANTHER" id="PTHR46245:SF6">
    <property type="entry name" value="B3 DOMAIN-CONTAINING PROTEIN OS07G0563300-LIKE"/>
    <property type="match status" value="1"/>
</dbReference>
<evidence type="ECO:0000259" key="9">
    <source>
        <dbReference type="PROSITE" id="PS50863"/>
    </source>
</evidence>
<evidence type="ECO:0000256" key="6">
    <source>
        <dbReference type="ARBA" id="ARBA00023125"/>
    </source>
</evidence>
<dbReference type="GO" id="GO:0005634">
    <property type="term" value="C:nucleus"/>
    <property type="evidence" value="ECO:0007669"/>
    <property type="project" value="UniProtKB-SubCell"/>
</dbReference>
<dbReference type="CDD" id="cd10017">
    <property type="entry name" value="B3_DNA"/>
    <property type="match status" value="1"/>
</dbReference>
<evidence type="ECO:0000256" key="7">
    <source>
        <dbReference type="ARBA" id="ARBA00023163"/>
    </source>
</evidence>
<sequence length="285" mass="32702">MVKGLIRFEERDRVCRPLLGSNIRNSDKPSSASKEETYCQRYHKYDDGWKKCDHCGRGIHYDCIMALNTFQWNDARGITCKECVEKKNLMASNIGSPSSIPNPVNCSLLNDSSSFNENFTVTEDITQPPPLLHSGEEFLTDPWIATLLNNDPQTPGNAAIERNLEQYLLTEPGLTFLFQKRLSETDCSITAGRLLLPKHSAEKFLPMPREQHRMPLVIKDAEGQTWKVSLRSSAHGNSRKYEIDGIRRCIRKMQWKTGDTLKFYRQRNGELFMELVRRNPKTSTS</sequence>
<proteinExistence type="predicted"/>
<accession>A0AAW1HEE9</accession>
<keyword evidence="4" id="KW-0862">Zinc</keyword>
<keyword evidence="5" id="KW-0805">Transcription regulation</keyword>
<keyword evidence="7" id="KW-0804">Transcription</keyword>
<name>A0AAW1HEE9_SAPOF</name>
<dbReference type="PANTHER" id="PTHR46245">
    <property type="entry name" value="B3 DOMAIN-CONTAINING PROTEIN OS07G0563300"/>
    <property type="match status" value="1"/>
</dbReference>
<dbReference type="EMBL" id="JBDFQZ010000012">
    <property type="protein sequence ID" value="KAK9674427.1"/>
    <property type="molecule type" value="Genomic_DNA"/>
</dbReference>
<keyword evidence="8" id="KW-0539">Nucleus</keyword>
<dbReference type="SUPFAM" id="SSF101936">
    <property type="entry name" value="DNA-binding pseudobarrel domain"/>
    <property type="match status" value="1"/>
</dbReference>
<keyword evidence="11" id="KW-1185">Reference proteome</keyword>
<dbReference type="InterPro" id="IPR015300">
    <property type="entry name" value="DNA-bd_pseudobarrel_sf"/>
</dbReference>
<keyword evidence="2" id="KW-0479">Metal-binding</keyword>
<dbReference type="CDD" id="cd15489">
    <property type="entry name" value="PHD_SF"/>
    <property type="match status" value="1"/>
</dbReference>
<dbReference type="InterPro" id="IPR011011">
    <property type="entry name" value="Znf_FYVE_PHD"/>
</dbReference>
<dbReference type="SUPFAM" id="SSF57903">
    <property type="entry name" value="FYVE/PHD zinc finger"/>
    <property type="match status" value="1"/>
</dbReference>
<keyword evidence="3" id="KW-0863">Zinc-finger</keyword>
<evidence type="ECO:0000313" key="11">
    <source>
        <dbReference type="Proteomes" id="UP001443914"/>
    </source>
</evidence>
<comment type="subcellular location">
    <subcellularLocation>
        <location evidence="1">Nucleus</location>
    </subcellularLocation>
</comment>
<dbReference type="Pfam" id="PF02362">
    <property type="entry name" value="B3"/>
    <property type="match status" value="1"/>
</dbReference>
<dbReference type="GO" id="GO:0008270">
    <property type="term" value="F:zinc ion binding"/>
    <property type="evidence" value="ECO:0007669"/>
    <property type="project" value="UniProtKB-KW"/>
</dbReference>
<feature type="domain" description="TF-B3" evidence="9">
    <location>
        <begin position="179"/>
        <end position="279"/>
    </location>
</feature>
<dbReference type="EMBL" id="JBDFQZ010000012">
    <property type="protein sequence ID" value="KAK9674428.1"/>
    <property type="molecule type" value="Genomic_DNA"/>
</dbReference>
<dbReference type="InterPro" id="IPR057743">
    <property type="entry name" value="Zfn_VAL1-3_N"/>
</dbReference>
<gene>
    <name evidence="10" type="ORF">RND81_12G231800</name>
</gene>